<dbReference type="EMBL" id="JAKCXM010000050">
    <property type="protein sequence ID" value="KAJ0405099.1"/>
    <property type="molecule type" value="Genomic_DNA"/>
</dbReference>
<dbReference type="PROSITE" id="PS00107">
    <property type="entry name" value="PROTEIN_KINASE_ATP"/>
    <property type="match status" value="1"/>
</dbReference>
<evidence type="ECO:0000256" key="7">
    <source>
        <dbReference type="ARBA" id="ARBA00022978"/>
    </source>
</evidence>
<dbReference type="InterPro" id="IPR051681">
    <property type="entry name" value="Ser/Thr_Kinases-Pseudokinases"/>
</dbReference>
<feature type="compositionally biased region" description="Polar residues" evidence="10">
    <location>
        <begin position="151"/>
        <end position="163"/>
    </location>
</feature>
<sequence length="566" mass="61016">MKFFAVLAAAAFAVVSAQDAPCDTAKLAPLLQDASLKGCQAESGLMFPPTAVPTAEQIKKACVKDCGALVAKVQATGLTTCKLGAVDLIKDMLEPIAKECKFDAAAAAPAKNETAPAKPETQPTGSPSAPVVSPIPSHEKSSSAPTATSAKNPDTISEGSTPSPAFLTAAPTVVSEGSKDQSNSKSVWLVIAPVLGSALVVTFLVWKTGQRRRPANNDVEREPEHLSDSHLATELLAKTNMTHDSSTQQTTSGVMESLSHSEERDTYRRAFQVAAASALMDPEVLQARISLSDLLVGDKIGHGAYGEVFVGEYHSVPVAIKRLSPQHRHDIKLLESFLNEAKLTASLQHPRIIHFVGIAWDTSSDVHVVTEYMSGGDLRSLLSMYRQQRRPTGFDQHKLRIALNIVEALSYLHARRPQVLHRDLKSRNILLSTQHEAKLIDFGASRERADSTMTAGVGTLRWMAPEVMRGGRYSDMADIFSFGVVLSELDTHRIPYSVDGAPSNDLAIITQVAMGQLSVEFSTNADEKIVELAQMCMAFEVSARPTASHVESILKSFVRGGAFYSF</sequence>
<feature type="chain" id="PRO_5042161421" description="Protein kinase domain-containing protein" evidence="11">
    <location>
        <begin position="18"/>
        <end position="566"/>
    </location>
</feature>
<reference evidence="13" key="1">
    <citation type="submission" date="2021-12" db="EMBL/GenBank/DDBJ databases">
        <title>Prjna785345.</title>
        <authorList>
            <person name="Rujirawat T."/>
            <person name="Krajaejun T."/>
        </authorList>
    </citation>
    <scope>NUCLEOTIDE SEQUENCE</scope>
    <source>
        <strain evidence="13">Pi057C3</strain>
    </source>
</reference>
<dbReference type="GO" id="GO:0005576">
    <property type="term" value="C:extracellular region"/>
    <property type="evidence" value="ECO:0007669"/>
    <property type="project" value="UniProtKB-SubCell"/>
</dbReference>
<dbReference type="SMART" id="SM00220">
    <property type="entry name" value="S_TKc"/>
    <property type="match status" value="1"/>
</dbReference>
<evidence type="ECO:0000256" key="5">
    <source>
        <dbReference type="ARBA" id="ARBA00022741"/>
    </source>
</evidence>
<accession>A0AAD5MEV7</accession>
<evidence type="ECO:0000256" key="3">
    <source>
        <dbReference type="ARBA" id="ARBA00022525"/>
    </source>
</evidence>
<dbReference type="GO" id="GO:0004674">
    <property type="term" value="F:protein serine/threonine kinase activity"/>
    <property type="evidence" value="ECO:0007669"/>
    <property type="project" value="UniProtKB-KW"/>
</dbReference>
<evidence type="ECO:0000256" key="9">
    <source>
        <dbReference type="PROSITE-ProRule" id="PRU10141"/>
    </source>
</evidence>
<keyword evidence="8" id="KW-1015">Disulfide bond</keyword>
<evidence type="ECO:0000256" key="11">
    <source>
        <dbReference type="SAM" id="SignalP"/>
    </source>
</evidence>
<proteinExistence type="inferred from homology"/>
<dbReference type="Pfam" id="PF00964">
    <property type="entry name" value="Elicitin"/>
    <property type="match status" value="1"/>
</dbReference>
<dbReference type="InterPro" id="IPR011009">
    <property type="entry name" value="Kinase-like_dom_sf"/>
</dbReference>
<keyword evidence="4" id="KW-0418">Kinase</keyword>
<dbReference type="InterPro" id="IPR036470">
    <property type="entry name" value="Elicitin_sf"/>
</dbReference>
<gene>
    <name evidence="13" type="ORF">P43SY_000510</name>
</gene>
<feature type="region of interest" description="Disordered" evidence="10">
    <location>
        <begin position="242"/>
        <end position="261"/>
    </location>
</feature>
<keyword evidence="5 9" id="KW-0547">Nucleotide-binding</keyword>
<dbReference type="PROSITE" id="PS50011">
    <property type="entry name" value="PROTEIN_KINASE_DOM"/>
    <property type="match status" value="1"/>
</dbReference>
<evidence type="ECO:0000313" key="13">
    <source>
        <dbReference type="EMBL" id="KAJ0405099.1"/>
    </source>
</evidence>
<dbReference type="InterPro" id="IPR002200">
    <property type="entry name" value="Elicitin"/>
</dbReference>
<feature type="binding site" evidence="9">
    <location>
        <position position="321"/>
    </location>
    <ligand>
        <name>ATP</name>
        <dbReference type="ChEBI" id="CHEBI:30616"/>
    </ligand>
</feature>
<dbReference type="Pfam" id="PF00069">
    <property type="entry name" value="Pkinase"/>
    <property type="match status" value="1"/>
</dbReference>
<evidence type="ECO:0000313" key="14">
    <source>
        <dbReference type="Proteomes" id="UP001209570"/>
    </source>
</evidence>
<dbReference type="AlphaFoldDB" id="A0AAD5MEV7"/>
<protein>
    <recommendedName>
        <fullName evidence="12">Protein kinase domain-containing protein</fullName>
    </recommendedName>
</protein>
<feature type="signal peptide" evidence="11">
    <location>
        <begin position="1"/>
        <end position="17"/>
    </location>
</feature>
<keyword evidence="4" id="KW-0723">Serine/threonine-protein kinase</keyword>
<dbReference type="InterPro" id="IPR001245">
    <property type="entry name" value="Ser-Thr/Tyr_kinase_cat_dom"/>
</dbReference>
<evidence type="ECO:0000259" key="12">
    <source>
        <dbReference type="PROSITE" id="PS50011"/>
    </source>
</evidence>
<evidence type="ECO:0000256" key="1">
    <source>
        <dbReference type="ARBA" id="ARBA00004613"/>
    </source>
</evidence>
<comment type="similarity">
    <text evidence="2">Belongs to the elicitin family.</text>
</comment>
<dbReference type="Gene3D" id="1.10.239.10">
    <property type="entry name" value="Elicitin domain"/>
    <property type="match status" value="1"/>
</dbReference>
<dbReference type="PANTHER" id="PTHR44329">
    <property type="entry name" value="SERINE/THREONINE-PROTEIN KINASE TNNI3K-RELATED"/>
    <property type="match status" value="1"/>
</dbReference>
<name>A0AAD5MEV7_PYTIN</name>
<evidence type="ECO:0000256" key="8">
    <source>
        <dbReference type="ARBA" id="ARBA00023157"/>
    </source>
</evidence>
<evidence type="ECO:0000256" key="10">
    <source>
        <dbReference type="SAM" id="MobiDB-lite"/>
    </source>
</evidence>
<dbReference type="InterPro" id="IPR008271">
    <property type="entry name" value="Ser/Thr_kinase_AS"/>
</dbReference>
<feature type="compositionally biased region" description="Polar residues" evidence="10">
    <location>
        <begin position="242"/>
        <end position="254"/>
    </location>
</feature>
<dbReference type="PANTHER" id="PTHR44329:SF214">
    <property type="entry name" value="PROTEIN KINASE DOMAIN-CONTAINING PROTEIN"/>
    <property type="match status" value="1"/>
</dbReference>
<feature type="compositionally biased region" description="Low complexity" evidence="10">
    <location>
        <begin position="111"/>
        <end position="150"/>
    </location>
</feature>
<dbReference type="InterPro" id="IPR017441">
    <property type="entry name" value="Protein_kinase_ATP_BS"/>
</dbReference>
<dbReference type="PROSITE" id="PS00108">
    <property type="entry name" value="PROTEIN_KINASE_ST"/>
    <property type="match status" value="1"/>
</dbReference>
<dbReference type="Gene3D" id="3.30.200.20">
    <property type="entry name" value="Phosphorylase Kinase, domain 1"/>
    <property type="match status" value="1"/>
</dbReference>
<comment type="subcellular location">
    <subcellularLocation>
        <location evidence="1">Secreted</location>
    </subcellularLocation>
</comment>
<keyword evidence="6 9" id="KW-0067">ATP-binding</keyword>
<keyword evidence="3" id="KW-0964">Secreted</keyword>
<keyword evidence="4" id="KW-0808">Transferase</keyword>
<evidence type="ECO:0000256" key="4">
    <source>
        <dbReference type="ARBA" id="ARBA00022527"/>
    </source>
</evidence>
<dbReference type="GO" id="GO:0052040">
    <property type="term" value="P:symbiont-mediated perturbation of host programmed cell death"/>
    <property type="evidence" value="ECO:0007669"/>
    <property type="project" value="UniProtKB-KW"/>
</dbReference>
<dbReference type="SMART" id="SM01187">
    <property type="entry name" value="Elicitin"/>
    <property type="match status" value="1"/>
</dbReference>
<dbReference type="SUPFAM" id="SSF48647">
    <property type="entry name" value="Fungal elicitin"/>
    <property type="match status" value="1"/>
</dbReference>
<organism evidence="13 14">
    <name type="scientific">Pythium insidiosum</name>
    <name type="common">Pythiosis disease agent</name>
    <dbReference type="NCBI Taxonomy" id="114742"/>
    <lineage>
        <taxon>Eukaryota</taxon>
        <taxon>Sar</taxon>
        <taxon>Stramenopiles</taxon>
        <taxon>Oomycota</taxon>
        <taxon>Peronosporomycetes</taxon>
        <taxon>Pythiales</taxon>
        <taxon>Pythiaceae</taxon>
        <taxon>Pythium</taxon>
    </lineage>
</organism>
<dbReference type="SUPFAM" id="SSF56112">
    <property type="entry name" value="Protein kinase-like (PK-like)"/>
    <property type="match status" value="1"/>
</dbReference>
<keyword evidence="11" id="KW-0732">Signal</keyword>
<dbReference type="Gene3D" id="1.10.510.10">
    <property type="entry name" value="Transferase(Phosphotransferase) domain 1"/>
    <property type="match status" value="1"/>
</dbReference>
<dbReference type="Proteomes" id="UP001209570">
    <property type="component" value="Unassembled WGS sequence"/>
</dbReference>
<dbReference type="GO" id="GO:0005524">
    <property type="term" value="F:ATP binding"/>
    <property type="evidence" value="ECO:0007669"/>
    <property type="project" value="UniProtKB-UniRule"/>
</dbReference>
<evidence type="ECO:0000256" key="6">
    <source>
        <dbReference type="ARBA" id="ARBA00022840"/>
    </source>
</evidence>
<dbReference type="PRINTS" id="PR00109">
    <property type="entry name" value="TYRKINASE"/>
</dbReference>
<feature type="region of interest" description="Disordered" evidence="10">
    <location>
        <begin position="111"/>
        <end position="164"/>
    </location>
</feature>
<keyword evidence="14" id="KW-1185">Reference proteome</keyword>
<dbReference type="InterPro" id="IPR000719">
    <property type="entry name" value="Prot_kinase_dom"/>
</dbReference>
<feature type="domain" description="Protein kinase" evidence="12">
    <location>
        <begin position="294"/>
        <end position="558"/>
    </location>
</feature>
<keyword evidence="7" id="KW-0928">Hypersensitive response elicitation</keyword>
<comment type="caution">
    <text evidence="13">The sequence shown here is derived from an EMBL/GenBank/DDBJ whole genome shotgun (WGS) entry which is preliminary data.</text>
</comment>
<evidence type="ECO:0000256" key="2">
    <source>
        <dbReference type="ARBA" id="ARBA00009544"/>
    </source>
</evidence>